<dbReference type="AlphaFoldDB" id="A0A2P2Q7C4"/>
<accession>A0A2P2Q7C4</accession>
<evidence type="ECO:0000313" key="1">
    <source>
        <dbReference type="EMBL" id="MBX62864.1"/>
    </source>
</evidence>
<sequence length="29" mass="3299">MFASNYLSQRANIFQKAGCNFNQNTILGF</sequence>
<reference evidence="1" key="1">
    <citation type="submission" date="2018-02" db="EMBL/GenBank/DDBJ databases">
        <title>Rhizophora mucronata_Transcriptome.</title>
        <authorList>
            <person name="Meera S.P."/>
            <person name="Sreeshan A."/>
            <person name="Augustine A."/>
        </authorList>
    </citation>
    <scope>NUCLEOTIDE SEQUENCE</scope>
    <source>
        <tissue evidence="1">Leaf</tissue>
    </source>
</reference>
<organism evidence="1">
    <name type="scientific">Rhizophora mucronata</name>
    <name type="common">Asiatic mangrove</name>
    <dbReference type="NCBI Taxonomy" id="61149"/>
    <lineage>
        <taxon>Eukaryota</taxon>
        <taxon>Viridiplantae</taxon>
        <taxon>Streptophyta</taxon>
        <taxon>Embryophyta</taxon>
        <taxon>Tracheophyta</taxon>
        <taxon>Spermatophyta</taxon>
        <taxon>Magnoliopsida</taxon>
        <taxon>eudicotyledons</taxon>
        <taxon>Gunneridae</taxon>
        <taxon>Pentapetalae</taxon>
        <taxon>rosids</taxon>
        <taxon>fabids</taxon>
        <taxon>Malpighiales</taxon>
        <taxon>Rhizophoraceae</taxon>
        <taxon>Rhizophora</taxon>
    </lineage>
</organism>
<name>A0A2P2Q7C4_RHIMU</name>
<proteinExistence type="predicted"/>
<protein>
    <submittedName>
        <fullName evidence="1">Uncharacterized protein</fullName>
    </submittedName>
</protein>
<dbReference type="EMBL" id="GGEC01082380">
    <property type="protein sequence ID" value="MBX62864.1"/>
    <property type="molecule type" value="Transcribed_RNA"/>
</dbReference>